<dbReference type="PANTHER" id="PTHR30136">
    <property type="entry name" value="HELIX-TURN-HELIX TRANSCRIPTIONAL REGULATOR, ICLR FAMILY"/>
    <property type="match status" value="1"/>
</dbReference>
<evidence type="ECO:0000256" key="1">
    <source>
        <dbReference type="ARBA" id="ARBA00022798"/>
    </source>
</evidence>
<dbReference type="Gene3D" id="1.10.10.10">
    <property type="entry name" value="Winged helix-like DNA-binding domain superfamily/Winged helix DNA-binding domain"/>
    <property type="match status" value="1"/>
</dbReference>
<dbReference type="Gene3D" id="3.30.450.40">
    <property type="match status" value="1"/>
</dbReference>
<dbReference type="GO" id="GO:0003700">
    <property type="term" value="F:DNA-binding transcription factor activity"/>
    <property type="evidence" value="ECO:0007669"/>
    <property type="project" value="TreeGrafter"/>
</dbReference>
<evidence type="ECO:0000259" key="7">
    <source>
        <dbReference type="PROSITE" id="PS51077"/>
    </source>
</evidence>
<dbReference type="InterPro" id="IPR036390">
    <property type="entry name" value="WH_DNA-bd_sf"/>
</dbReference>
<dbReference type="FunFam" id="1.10.10.10:FF:000056">
    <property type="entry name" value="IclR family transcriptional regulator"/>
    <property type="match status" value="1"/>
</dbReference>
<dbReference type="SUPFAM" id="SSF46785">
    <property type="entry name" value="Winged helix' DNA-binding domain"/>
    <property type="match status" value="1"/>
</dbReference>
<dbReference type="InterPro" id="IPR005471">
    <property type="entry name" value="Tscrpt_reg_IclR_N"/>
</dbReference>
<sequence>MSVSEQPQGSVKSAGRALEIVEFLAEAAESQSFPQLVAALELPRSSTHGLLKTLVSAGWVELDPATKRYSLGLKAWQIGQRYDGHRLLLESGPALMRALTDQTGETVQMARLDGVENVYIAITPSPHQMRLASNVGMRLHAHATGIGKALLSTLSDEDALHRLRQVALPRLTDKTLTEPTEIMSVVARGRDLGYFVDDEEFIDGCRCVAMPLTWPDETGVAAALSITMPTSRTDERWPHSMVEPLRRTVLQLREGMHLVGVARS</sequence>
<dbReference type="Pfam" id="PF09339">
    <property type="entry name" value="HTH_IclR"/>
    <property type="match status" value="1"/>
</dbReference>
<evidence type="ECO:0000256" key="3">
    <source>
        <dbReference type="ARBA" id="ARBA00023125"/>
    </source>
</evidence>
<dbReference type="InterPro" id="IPR036388">
    <property type="entry name" value="WH-like_DNA-bd_sf"/>
</dbReference>
<keyword evidence="2" id="KW-0805">Transcription regulation</keyword>
<keyword evidence="4" id="KW-0804">Transcription</keyword>
<comment type="caution">
    <text evidence="9">The sequence shown here is derived from an EMBL/GenBank/DDBJ whole genome shotgun (WGS) entry which is preliminary data.</text>
</comment>
<dbReference type="PANTHER" id="PTHR30136:SF24">
    <property type="entry name" value="HTH-TYPE TRANSCRIPTIONAL REPRESSOR ALLR"/>
    <property type="match status" value="1"/>
</dbReference>
<name>A0A4Q2M1H5_9MICO</name>
<dbReference type="InterPro" id="IPR050707">
    <property type="entry name" value="HTH_MetabolicPath_Reg"/>
</dbReference>
<dbReference type="GO" id="GO:0003677">
    <property type="term" value="F:DNA binding"/>
    <property type="evidence" value="ECO:0007669"/>
    <property type="project" value="UniProtKB-KW"/>
</dbReference>
<dbReference type="PROSITE" id="PS51078">
    <property type="entry name" value="ICLR_ED"/>
    <property type="match status" value="1"/>
</dbReference>
<evidence type="ECO:0000259" key="8">
    <source>
        <dbReference type="PROSITE" id="PS51078"/>
    </source>
</evidence>
<dbReference type="Pfam" id="PF01614">
    <property type="entry name" value="IclR_C"/>
    <property type="match status" value="1"/>
</dbReference>
<keyword evidence="1" id="KW-0319">Glycerol metabolism</keyword>
<dbReference type="InterPro" id="IPR029016">
    <property type="entry name" value="GAF-like_dom_sf"/>
</dbReference>
<proteinExistence type="predicted"/>
<dbReference type="SUPFAM" id="SSF55781">
    <property type="entry name" value="GAF domain-like"/>
    <property type="match status" value="1"/>
</dbReference>
<evidence type="ECO:0000256" key="6">
    <source>
        <dbReference type="ARBA" id="ARBA00070406"/>
    </source>
</evidence>
<feature type="domain" description="HTH iclR-type" evidence="7">
    <location>
        <begin position="11"/>
        <end position="73"/>
    </location>
</feature>
<keyword evidence="3" id="KW-0238">DNA-binding</keyword>
<gene>
    <name evidence="9" type="ORF">ESP50_17670</name>
</gene>
<comment type="function">
    <text evidence="5">May be an activator protein for the gylABX operon.</text>
</comment>
<keyword evidence="10" id="KW-1185">Reference proteome</keyword>
<protein>
    <recommendedName>
        <fullName evidence="6">Glycerol operon regulatory protein</fullName>
    </recommendedName>
</protein>
<feature type="domain" description="IclR-ED" evidence="8">
    <location>
        <begin position="74"/>
        <end position="258"/>
    </location>
</feature>
<dbReference type="GO" id="GO:0006071">
    <property type="term" value="P:glycerol metabolic process"/>
    <property type="evidence" value="ECO:0007669"/>
    <property type="project" value="UniProtKB-KW"/>
</dbReference>
<reference evidence="9 10" key="1">
    <citation type="submission" date="2019-01" db="EMBL/GenBank/DDBJ databases">
        <title>Agromyces.</title>
        <authorList>
            <person name="Li J."/>
        </authorList>
    </citation>
    <scope>NUCLEOTIDE SEQUENCE [LARGE SCALE GENOMIC DNA]</scope>
    <source>
        <strain evidence="9 10">DSM 23870</strain>
    </source>
</reference>
<dbReference type="InterPro" id="IPR014757">
    <property type="entry name" value="Tscrpt_reg_IclR_C"/>
</dbReference>
<evidence type="ECO:0000256" key="2">
    <source>
        <dbReference type="ARBA" id="ARBA00023015"/>
    </source>
</evidence>
<dbReference type="OrthoDB" id="4068713at2"/>
<evidence type="ECO:0000313" key="9">
    <source>
        <dbReference type="EMBL" id="RXZ84977.1"/>
    </source>
</evidence>
<dbReference type="PROSITE" id="PS51077">
    <property type="entry name" value="HTH_ICLR"/>
    <property type="match status" value="1"/>
</dbReference>
<dbReference type="EMBL" id="SDPM01000015">
    <property type="protein sequence ID" value="RXZ84977.1"/>
    <property type="molecule type" value="Genomic_DNA"/>
</dbReference>
<dbReference type="Proteomes" id="UP000292686">
    <property type="component" value="Unassembled WGS sequence"/>
</dbReference>
<dbReference type="GO" id="GO:0045892">
    <property type="term" value="P:negative regulation of DNA-templated transcription"/>
    <property type="evidence" value="ECO:0007669"/>
    <property type="project" value="TreeGrafter"/>
</dbReference>
<evidence type="ECO:0000256" key="4">
    <source>
        <dbReference type="ARBA" id="ARBA00023163"/>
    </source>
</evidence>
<evidence type="ECO:0000313" key="10">
    <source>
        <dbReference type="Proteomes" id="UP000292686"/>
    </source>
</evidence>
<organism evidence="9 10">
    <name type="scientific">Agromyces atrinae</name>
    <dbReference type="NCBI Taxonomy" id="592376"/>
    <lineage>
        <taxon>Bacteria</taxon>
        <taxon>Bacillati</taxon>
        <taxon>Actinomycetota</taxon>
        <taxon>Actinomycetes</taxon>
        <taxon>Micrococcales</taxon>
        <taxon>Microbacteriaceae</taxon>
        <taxon>Agromyces</taxon>
    </lineage>
</organism>
<dbReference type="SMART" id="SM00346">
    <property type="entry name" value="HTH_ICLR"/>
    <property type="match status" value="1"/>
</dbReference>
<accession>A0A4Q2M1H5</accession>
<evidence type="ECO:0000256" key="5">
    <source>
        <dbReference type="ARBA" id="ARBA00058938"/>
    </source>
</evidence>
<dbReference type="AlphaFoldDB" id="A0A4Q2M1H5"/>